<comment type="function">
    <text evidence="5">May play the central regulatory role in sporulation. It may be an element of the effector pathway responsible for the activation of sporulation genes in response to nutritional stress. Spo0A may act in concert with spo0H (a sigma factor) to control the expression of some genes that are critical to the sporulation process.</text>
</comment>
<dbReference type="InterPro" id="IPR020449">
    <property type="entry name" value="Tscrpt_reg_AraC-type_HTH"/>
</dbReference>
<sequence length="525" mass="60602">MNLLLVDDEYYSTEALHASIDSLQLGIDHIYCAYNMQQAQDFYQSCKIDIMISDIEMPKGSGLDLLKWARDKGYHTVTIFLTSFANFDYASNAIRLESTDYLLKPIDKNQLYECMIMAINKAKQLEAQESYREKSRYWDSSKKKLEEQFWSDLCTQIIPPESGQIAKELTQYHLPQTLLSESFYITLLHAYIKKPEERWEINLYEYAIKNVISEVLDTDGISPYLARISEKQFVIILKKADIANRSRYIQVCAQIIPALTTSLPGLFQLYIGSENSLEDSGHSFKSLYDFARNNISEDCKVLDITKAPAMKYYANTAFLNEWTNMLMQHKKSEVKEQALHFLSGLQKSGMANRSDLIRFNHDFLQVIYSILEKNGESAHQLFDNSTSEQIFEQACNSVESLETWLSHVIDVFDSCLSAINQSDSSIELIKKYIREHLEDDLNRKKLASLVYLSPDYLSHVFSERTGESLSTFILNERIKKAKELLLLSQKSIRDIALLSGFPNISYFSRQFKSLTGKTPQEFRKK</sequence>
<dbReference type="PANTHER" id="PTHR43280">
    <property type="entry name" value="ARAC-FAMILY TRANSCRIPTIONAL REGULATOR"/>
    <property type="match status" value="1"/>
</dbReference>
<dbReference type="Gene3D" id="1.10.10.60">
    <property type="entry name" value="Homeodomain-like"/>
    <property type="match status" value="2"/>
</dbReference>
<dbReference type="InterPro" id="IPR001789">
    <property type="entry name" value="Sig_transdc_resp-reg_receiver"/>
</dbReference>
<feature type="domain" description="HTH araC/xylS-type" evidence="7">
    <location>
        <begin position="427"/>
        <end position="525"/>
    </location>
</feature>
<dbReference type="SUPFAM" id="SSF52172">
    <property type="entry name" value="CheY-like"/>
    <property type="match status" value="1"/>
</dbReference>
<evidence type="ECO:0000259" key="8">
    <source>
        <dbReference type="PROSITE" id="PS50110"/>
    </source>
</evidence>
<evidence type="ECO:0000259" key="7">
    <source>
        <dbReference type="PROSITE" id="PS01124"/>
    </source>
</evidence>
<evidence type="ECO:0000313" key="9">
    <source>
        <dbReference type="EMBL" id="SHK61148.1"/>
    </source>
</evidence>
<dbReference type="Gene3D" id="3.40.50.2300">
    <property type="match status" value="1"/>
</dbReference>
<dbReference type="PROSITE" id="PS50110">
    <property type="entry name" value="RESPONSE_REGULATORY"/>
    <property type="match status" value="1"/>
</dbReference>
<proteinExistence type="predicted"/>
<keyword evidence="3" id="KW-0238">DNA-binding</keyword>
<dbReference type="PROSITE" id="PS00041">
    <property type="entry name" value="HTH_ARAC_FAMILY_1"/>
    <property type="match status" value="1"/>
</dbReference>
<keyword evidence="10" id="KW-1185">Reference proteome</keyword>
<dbReference type="SMART" id="SM00448">
    <property type="entry name" value="REC"/>
    <property type="match status" value="1"/>
</dbReference>
<name>A0A1M6TWF6_9FIRM</name>
<dbReference type="Pfam" id="PF12833">
    <property type="entry name" value="HTH_18"/>
    <property type="match status" value="1"/>
</dbReference>
<evidence type="ECO:0000256" key="4">
    <source>
        <dbReference type="ARBA" id="ARBA00023163"/>
    </source>
</evidence>
<protein>
    <recommendedName>
        <fullName evidence="1">Stage 0 sporulation protein A homolog</fullName>
    </recommendedName>
</protein>
<dbReference type="SUPFAM" id="SSF46689">
    <property type="entry name" value="Homeodomain-like"/>
    <property type="match status" value="2"/>
</dbReference>
<dbReference type="PROSITE" id="PS01124">
    <property type="entry name" value="HTH_ARAC_FAMILY_2"/>
    <property type="match status" value="1"/>
</dbReference>
<dbReference type="PRINTS" id="PR00032">
    <property type="entry name" value="HTHARAC"/>
</dbReference>
<dbReference type="Pfam" id="PF00072">
    <property type="entry name" value="Response_reg"/>
    <property type="match status" value="1"/>
</dbReference>
<dbReference type="RefSeq" id="WP_073277133.1">
    <property type="nucleotide sequence ID" value="NZ_FRAC01000014.1"/>
</dbReference>
<accession>A0A1M6TWF6</accession>
<dbReference type="InterPro" id="IPR018062">
    <property type="entry name" value="HTH_AraC-typ_CS"/>
</dbReference>
<feature type="modified residue" description="4-aspartylphosphate" evidence="6">
    <location>
        <position position="54"/>
    </location>
</feature>
<dbReference type="InterPro" id="IPR011006">
    <property type="entry name" value="CheY-like_superfamily"/>
</dbReference>
<keyword evidence="2" id="KW-0805">Transcription regulation</keyword>
<dbReference type="Proteomes" id="UP000184386">
    <property type="component" value="Unassembled WGS sequence"/>
</dbReference>
<dbReference type="AlphaFoldDB" id="A0A1M6TWF6"/>
<dbReference type="CDD" id="cd17536">
    <property type="entry name" value="REC_YesN-like"/>
    <property type="match status" value="1"/>
</dbReference>
<dbReference type="SMART" id="SM00342">
    <property type="entry name" value="HTH_ARAC"/>
    <property type="match status" value="1"/>
</dbReference>
<dbReference type="GO" id="GO:0003700">
    <property type="term" value="F:DNA-binding transcription factor activity"/>
    <property type="evidence" value="ECO:0007669"/>
    <property type="project" value="InterPro"/>
</dbReference>
<dbReference type="PANTHER" id="PTHR43280:SF28">
    <property type="entry name" value="HTH-TYPE TRANSCRIPTIONAL ACTIVATOR RHAS"/>
    <property type="match status" value="1"/>
</dbReference>
<dbReference type="InterPro" id="IPR009057">
    <property type="entry name" value="Homeodomain-like_sf"/>
</dbReference>
<evidence type="ECO:0000256" key="1">
    <source>
        <dbReference type="ARBA" id="ARBA00018672"/>
    </source>
</evidence>
<evidence type="ECO:0000256" key="2">
    <source>
        <dbReference type="ARBA" id="ARBA00023015"/>
    </source>
</evidence>
<evidence type="ECO:0000256" key="3">
    <source>
        <dbReference type="ARBA" id="ARBA00023125"/>
    </source>
</evidence>
<keyword evidence="6" id="KW-0597">Phosphoprotein</keyword>
<dbReference type="EMBL" id="FRAC01000014">
    <property type="protein sequence ID" value="SHK61148.1"/>
    <property type="molecule type" value="Genomic_DNA"/>
</dbReference>
<dbReference type="OrthoDB" id="1974963at2"/>
<dbReference type="GO" id="GO:0043565">
    <property type="term" value="F:sequence-specific DNA binding"/>
    <property type="evidence" value="ECO:0007669"/>
    <property type="project" value="InterPro"/>
</dbReference>
<dbReference type="STRING" id="1121322.SAMN02745136_02896"/>
<gene>
    <name evidence="9" type="ORF">SAMN02745136_02896</name>
</gene>
<evidence type="ECO:0000313" key="10">
    <source>
        <dbReference type="Proteomes" id="UP000184386"/>
    </source>
</evidence>
<organism evidence="9 10">
    <name type="scientific">Anaerocolumna jejuensis DSM 15929</name>
    <dbReference type="NCBI Taxonomy" id="1121322"/>
    <lineage>
        <taxon>Bacteria</taxon>
        <taxon>Bacillati</taxon>
        <taxon>Bacillota</taxon>
        <taxon>Clostridia</taxon>
        <taxon>Lachnospirales</taxon>
        <taxon>Lachnospiraceae</taxon>
        <taxon>Anaerocolumna</taxon>
    </lineage>
</organism>
<evidence type="ECO:0000256" key="5">
    <source>
        <dbReference type="ARBA" id="ARBA00024867"/>
    </source>
</evidence>
<keyword evidence="4" id="KW-0804">Transcription</keyword>
<reference evidence="9 10" key="1">
    <citation type="submission" date="2016-11" db="EMBL/GenBank/DDBJ databases">
        <authorList>
            <person name="Jaros S."/>
            <person name="Januszkiewicz K."/>
            <person name="Wedrychowicz H."/>
        </authorList>
    </citation>
    <scope>NUCLEOTIDE SEQUENCE [LARGE SCALE GENOMIC DNA]</scope>
    <source>
        <strain evidence="9 10">DSM 15929</strain>
    </source>
</reference>
<dbReference type="GO" id="GO:0000160">
    <property type="term" value="P:phosphorelay signal transduction system"/>
    <property type="evidence" value="ECO:0007669"/>
    <property type="project" value="InterPro"/>
</dbReference>
<dbReference type="InterPro" id="IPR018060">
    <property type="entry name" value="HTH_AraC"/>
</dbReference>
<evidence type="ECO:0000256" key="6">
    <source>
        <dbReference type="PROSITE-ProRule" id="PRU00169"/>
    </source>
</evidence>
<feature type="domain" description="Response regulatory" evidence="8">
    <location>
        <begin position="2"/>
        <end position="119"/>
    </location>
</feature>